<evidence type="ECO:0000313" key="4">
    <source>
        <dbReference type="Proteomes" id="UP001218188"/>
    </source>
</evidence>
<dbReference type="InterPro" id="IPR041457">
    <property type="entry name" value="CxC2_KDZ-assoc"/>
</dbReference>
<accession>A0AAD6RYS2</accession>
<evidence type="ECO:0000313" key="3">
    <source>
        <dbReference type="EMBL" id="KAJ7016825.1"/>
    </source>
</evidence>
<dbReference type="Proteomes" id="UP001218188">
    <property type="component" value="Unassembled WGS sequence"/>
</dbReference>
<name>A0AAD6RYS2_9AGAR</name>
<reference evidence="3" key="1">
    <citation type="submission" date="2023-03" db="EMBL/GenBank/DDBJ databases">
        <title>Massive genome expansion in bonnet fungi (Mycena s.s.) driven by repeated elements and novel gene families across ecological guilds.</title>
        <authorList>
            <consortium name="Lawrence Berkeley National Laboratory"/>
            <person name="Harder C.B."/>
            <person name="Miyauchi S."/>
            <person name="Viragh M."/>
            <person name="Kuo A."/>
            <person name="Thoen E."/>
            <person name="Andreopoulos B."/>
            <person name="Lu D."/>
            <person name="Skrede I."/>
            <person name="Drula E."/>
            <person name="Henrissat B."/>
            <person name="Morin E."/>
            <person name="Kohler A."/>
            <person name="Barry K."/>
            <person name="LaButti K."/>
            <person name="Morin E."/>
            <person name="Salamov A."/>
            <person name="Lipzen A."/>
            <person name="Mereny Z."/>
            <person name="Hegedus B."/>
            <person name="Baldrian P."/>
            <person name="Stursova M."/>
            <person name="Weitz H."/>
            <person name="Taylor A."/>
            <person name="Grigoriev I.V."/>
            <person name="Nagy L.G."/>
            <person name="Martin F."/>
            <person name="Kauserud H."/>
        </authorList>
    </citation>
    <scope>NUCLEOTIDE SEQUENCE</scope>
    <source>
        <strain evidence="3">CBHHK200</strain>
    </source>
</reference>
<feature type="compositionally biased region" description="Polar residues" evidence="1">
    <location>
        <begin position="109"/>
        <end position="118"/>
    </location>
</feature>
<protein>
    <recommendedName>
        <fullName evidence="2">CxC2-like cysteine cluster KDZ transposase-associated domain-containing protein</fullName>
    </recommendedName>
</protein>
<feature type="compositionally biased region" description="Acidic residues" evidence="1">
    <location>
        <begin position="159"/>
        <end position="169"/>
    </location>
</feature>
<gene>
    <name evidence="3" type="ORF">C8F04DRAFT_1201481</name>
</gene>
<feature type="region of interest" description="Disordered" evidence="1">
    <location>
        <begin position="88"/>
        <end position="120"/>
    </location>
</feature>
<sequence>MTTEPGSQFPQNRFRVTSYNVATTKVMRGLPAAEQATVLAEYKTSLHRAAAERSCQYTATTYDICCQYYKNIDALEAHNRALAQQDGDKDSIFSDSDSDDELPPLEPRSPSTPGSTTAAPDEEMQLFETVHEGRTLYVPANIAAMLTDAATQPPHSGEEQSDALSDDTSEISSDVSEEDHAPFGFPAKVVGNITNGEAIERVWMEEYLPTNKEDGPGLGYRLSDPSGPVHELQIISISGSRDVQCNCVDGKHTVYERHQQFAWVAGDPAQVSSKHNAEIDEEINHHRLLRPRSMSFRAPNRSQRLDTSIQYETRAGDTSYDTTFSVSQDGRRGTTRAVNVGVGTKRRRVLPSDLTDTLANWIPLADEGGLDDDDDTTGEDADTGEKRKRYENSDDTMNAWRPYAQRFLDELVRREALLEGAKCLCCKAPLTAASRRFRCGDCGEFVQCLNCALSRHTLTPLHRIQEWTGHFWTASSLSAMGGVYQLGHGGHRCPHPVPTERTMVILDTQYIHTIKYRYCACDQSDNTQNLEQLLRNGWYPATIVDPATCATFAALDLFRLLNVVGNINVRDFVTTLERRTNATNVKALPDRYKAFGRMARQYSWLMRLLRAGRAHDILGMMKTKNGECAVMCWACPHDGINLPEGWRDVSAEFRFLYMLLVAIDANFRLKNRLRANERDDPPLGGGWGYIVEDRPYKKHLKNYVAENDVSTCIAFAALLQKDTRLTTGLRCSGVGGVVCARHELVRPQGVGDLQKGERYANMDYILLSAVLGITAMYLTISYDIACQWRVNFEPRMKAMPKRLHLDLDKTTVLFGLPSKGQLIGLNRLQWSFGPVGTAVIFGHSFNSVIGLYLVARFKTPQWHSFAGLGNLLDLPSFDLGTARRGPKLSELRTGVGRTDGEGIREDVGRINPLAWATKEMGAGARADAIEDNIDHHNFEKNEWQEMIEEWLRDDTNPNPYELAEGAKGGSSEAAIRLQLTKDEAQEAAGGGGKLQGSSVTSFLTAGLQLEEAQRRIRREIKGRSLLVADQTERVEEMRVAFFSKLSKFRDLQAVYMRAALPSELPAAVREDGCRNGLPGMEGRLREGQCRDALVKLRSNLHAKRYLLTWRDSGGVAGQRAATRAFSLIGRVGERVDVATTKYRGARAALLKLRGSEECGAWRELKATDVELDEEQEVDTAARKKLGLIGSKRSRRMAAAGSSKKKTVSWIWTADGGPGDDEKELHDCEGEKGAMGGGGTAPAGGDETRSALPAMALVVVGDPAGEQGERGFRKSCVQGWRRTPHGKLPAFKATWDKSAATAVRLAVAEDRLLVEVMAAFSLAEGAALGENDDAEMRDDDGEGPSGTRGDMELGQAATMRSVKVGAMTT</sequence>
<feature type="domain" description="CxC2-like cysteine cluster KDZ transposase-associated" evidence="2">
    <location>
        <begin position="477"/>
        <end position="583"/>
    </location>
</feature>
<organism evidence="3 4">
    <name type="scientific">Mycena alexandri</name>
    <dbReference type="NCBI Taxonomy" id="1745969"/>
    <lineage>
        <taxon>Eukaryota</taxon>
        <taxon>Fungi</taxon>
        <taxon>Dikarya</taxon>
        <taxon>Basidiomycota</taxon>
        <taxon>Agaricomycotina</taxon>
        <taxon>Agaricomycetes</taxon>
        <taxon>Agaricomycetidae</taxon>
        <taxon>Agaricales</taxon>
        <taxon>Marasmiineae</taxon>
        <taxon>Mycenaceae</taxon>
        <taxon>Mycena</taxon>
    </lineage>
</organism>
<dbReference type="EMBL" id="JARJCM010000460">
    <property type="protein sequence ID" value="KAJ7016825.1"/>
    <property type="molecule type" value="Genomic_DNA"/>
</dbReference>
<dbReference type="Pfam" id="PF18758">
    <property type="entry name" value="KDZ"/>
    <property type="match status" value="1"/>
</dbReference>
<feature type="region of interest" description="Disordered" evidence="1">
    <location>
        <begin position="366"/>
        <end position="393"/>
    </location>
</feature>
<proteinExistence type="predicted"/>
<feature type="compositionally biased region" description="Acidic residues" evidence="1">
    <location>
        <begin position="1329"/>
        <end position="1341"/>
    </location>
</feature>
<feature type="region of interest" description="Disordered" evidence="1">
    <location>
        <begin position="151"/>
        <end position="183"/>
    </location>
</feature>
<comment type="caution">
    <text evidence="3">The sequence shown here is derived from an EMBL/GenBank/DDBJ whole genome shotgun (WGS) entry which is preliminary data.</text>
</comment>
<feature type="region of interest" description="Disordered" evidence="1">
    <location>
        <begin position="1329"/>
        <end position="1368"/>
    </location>
</feature>
<dbReference type="Pfam" id="PF18803">
    <property type="entry name" value="CxC2"/>
    <property type="match status" value="1"/>
</dbReference>
<feature type="compositionally biased region" description="Acidic residues" evidence="1">
    <location>
        <begin position="368"/>
        <end position="382"/>
    </location>
</feature>
<evidence type="ECO:0000256" key="1">
    <source>
        <dbReference type="SAM" id="MobiDB-lite"/>
    </source>
</evidence>
<keyword evidence="4" id="KW-1185">Reference proteome</keyword>
<evidence type="ECO:0000259" key="2">
    <source>
        <dbReference type="Pfam" id="PF18803"/>
    </source>
</evidence>
<feature type="compositionally biased region" description="Basic and acidic residues" evidence="1">
    <location>
        <begin position="383"/>
        <end position="392"/>
    </location>
</feature>
<dbReference type="InterPro" id="IPR040521">
    <property type="entry name" value="KDZ"/>
</dbReference>